<evidence type="ECO:0000313" key="3">
    <source>
        <dbReference type="Proteomes" id="UP000031246"/>
    </source>
</evidence>
<dbReference type="Proteomes" id="UP000031246">
    <property type="component" value="Unassembled WGS sequence"/>
</dbReference>
<dbReference type="EMBL" id="JSYN01000007">
    <property type="protein sequence ID" value="KIA94941.1"/>
    <property type="molecule type" value="Genomic_DNA"/>
</dbReference>
<keyword evidence="3" id="KW-1185">Reference proteome</keyword>
<dbReference type="OrthoDB" id="740324at2"/>
<dbReference type="RefSeq" id="WP_039474245.1">
    <property type="nucleotide sequence ID" value="NZ_JSYN01000007.1"/>
</dbReference>
<evidence type="ECO:0000313" key="2">
    <source>
        <dbReference type="EMBL" id="KIA94941.1"/>
    </source>
</evidence>
<gene>
    <name evidence="2" type="ORF">OC25_08395</name>
</gene>
<organism evidence="2 3">
    <name type="scientific">Pedobacter kyungheensis</name>
    <dbReference type="NCBI Taxonomy" id="1069985"/>
    <lineage>
        <taxon>Bacteria</taxon>
        <taxon>Pseudomonadati</taxon>
        <taxon>Bacteroidota</taxon>
        <taxon>Sphingobacteriia</taxon>
        <taxon>Sphingobacteriales</taxon>
        <taxon>Sphingobacteriaceae</taxon>
        <taxon>Pedobacter</taxon>
    </lineage>
</organism>
<dbReference type="AlphaFoldDB" id="A0A0C1DBP6"/>
<dbReference type="PROSITE" id="PS51257">
    <property type="entry name" value="PROKAR_LIPOPROTEIN"/>
    <property type="match status" value="1"/>
</dbReference>
<protein>
    <recommendedName>
        <fullName evidence="1">BT-3987-like N-terminal domain-containing protein</fullName>
    </recommendedName>
</protein>
<sequence>MKKIINLLVLGLIVTGFSSCLKDDSIIGPDAPGATKNIIEFLNPDHIASGTTSTYPLYIKNFDIKPTGSTVIEVAYSGVDVAPEDIAVKVDLAPDAITKYNSDNTKSYTPLPTTLYSLTSLNLVIPKGQRTASFTINVKPDQFDLNAAYALGFKISSASTGIISGNFGTIVVALGAKNKYDGIYTLDQTAPMFDATSSTLVGYYPIEQELRTTGASSVTEYDGRYAANNYAHPIKSGTSTSSYGNFSPIFNMDDAGNVVSVTNYFGQGTNSSGRSARLNPSGVNKFTVNGDTKVLQVSYIMVQNGVDRTFFYEKWTYKAAR</sequence>
<accession>A0A0C1DBP6</accession>
<feature type="domain" description="BT-3987-like N-terminal" evidence="1">
    <location>
        <begin position="54"/>
        <end position="160"/>
    </location>
</feature>
<dbReference type="InterPro" id="IPR013728">
    <property type="entry name" value="BT_3987-like_N"/>
</dbReference>
<evidence type="ECO:0000259" key="1">
    <source>
        <dbReference type="Pfam" id="PF08522"/>
    </source>
</evidence>
<comment type="caution">
    <text evidence="2">The sequence shown here is derived from an EMBL/GenBank/DDBJ whole genome shotgun (WGS) entry which is preliminary data.</text>
</comment>
<dbReference type="Gene3D" id="2.60.40.1740">
    <property type="entry name" value="hypothetical protein (bacova_03559)"/>
    <property type="match status" value="1"/>
</dbReference>
<name>A0A0C1DBP6_9SPHI</name>
<dbReference type="Pfam" id="PF08522">
    <property type="entry name" value="BT_3987-like_N"/>
    <property type="match status" value="1"/>
</dbReference>
<reference evidence="2 3" key="1">
    <citation type="submission" date="2014-10" db="EMBL/GenBank/DDBJ databases">
        <title>Pedobacter Kyungheensis.</title>
        <authorList>
            <person name="Anderson B.M."/>
            <person name="Newman J.D."/>
        </authorList>
    </citation>
    <scope>NUCLEOTIDE SEQUENCE [LARGE SCALE GENOMIC DNA]</scope>
    <source>
        <strain evidence="2 3">KACC 16221</strain>
    </source>
</reference>
<proteinExistence type="predicted"/>